<organism evidence="1 2">
    <name type="scientific">Marasmiellus scandens</name>
    <dbReference type="NCBI Taxonomy" id="2682957"/>
    <lineage>
        <taxon>Eukaryota</taxon>
        <taxon>Fungi</taxon>
        <taxon>Dikarya</taxon>
        <taxon>Basidiomycota</taxon>
        <taxon>Agaricomycotina</taxon>
        <taxon>Agaricomycetes</taxon>
        <taxon>Agaricomycetidae</taxon>
        <taxon>Agaricales</taxon>
        <taxon>Marasmiineae</taxon>
        <taxon>Omphalotaceae</taxon>
        <taxon>Marasmiellus</taxon>
    </lineage>
</organism>
<comment type="caution">
    <text evidence="1">The sequence shown here is derived from an EMBL/GenBank/DDBJ whole genome shotgun (WGS) entry which is preliminary data.</text>
</comment>
<protein>
    <submittedName>
        <fullName evidence="1">Uncharacterized protein</fullName>
    </submittedName>
</protein>
<name>A0ABR1JYJ9_9AGAR</name>
<proteinExistence type="predicted"/>
<dbReference type="EMBL" id="JBANRG010000003">
    <property type="protein sequence ID" value="KAK7469255.1"/>
    <property type="molecule type" value="Genomic_DNA"/>
</dbReference>
<sequence length="290" mass="33571">MLSQSYGAAADEYIDGYLYEKHENDTHTFHRRDLEFLIRALQPVVQDMYSEIDREYGIMLGIASGGSQTDVYASKPDHRIVIKFKKLTQAMIKVESDIVMESVTMKDEPLRKLGEDMFFEPDDLHVDWPRAEKLSEPSNKQNKSRRLAVQMAMQMYDKSVKYSVFYTTNRTVYVKKEDNQLVRSHVESLNEAANEIRIDFVEYASWIMTALKEALDGHDLWYQNVYLPSYWEAESKMLNPRPVETRFALLSSLSLAPSTSETPFALLPRIEVQLGKKYVQEFDCTPTFAG</sequence>
<gene>
    <name evidence="1" type="ORF">VKT23_003741</name>
</gene>
<reference evidence="1 2" key="1">
    <citation type="submission" date="2024-01" db="EMBL/GenBank/DDBJ databases">
        <title>A draft genome for the cacao thread blight pathogen Marasmiellus scandens.</title>
        <authorList>
            <person name="Baruah I.K."/>
            <person name="Leung J."/>
            <person name="Bukari Y."/>
            <person name="Amoako-Attah I."/>
            <person name="Meinhardt L.W."/>
            <person name="Bailey B.A."/>
            <person name="Cohen S.P."/>
        </authorList>
    </citation>
    <scope>NUCLEOTIDE SEQUENCE [LARGE SCALE GENOMIC DNA]</scope>
    <source>
        <strain evidence="1 2">GH-19</strain>
    </source>
</reference>
<evidence type="ECO:0000313" key="2">
    <source>
        <dbReference type="Proteomes" id="UP001498398"/>
    </source>
</evidence>
<keyword evidence="2" id="KW-1185">Reference proteome</keyword>
<dbReference type="Proteomes" id="UP001498398">
    <property type="component" value="Unassembled WGS sequence"/>
</dbReference>
<evidence type="ECO:0000313" key="1">
    <source>
        <dbReference type="EMBL" id="KAK7469255.1"/>
    </source>
</evidence>
<accession>A0ABR1JYJ9</accession>